<gene>
    <name evidence="2" type="ORF">BJY14_007752</name>
</gene>
<evidence type="ECO:0000256" key="1">
    <source>
        <dbReference type="SAM" id="MobiDB-lite"/>
    </source>
</evidence>
<keyword evidence="2" id="KW-0240">DNA-directed RNA polymerase</keyword>
<dbReference type="RefSeq" id="WP_179848093.1">
    <property type="nucleotide sequence ID" value="NZ_JACCBA010000001.1"/>
</dbReference>
<comment type="caution">
    <text evidence="2">The sequence shown here is derived from an EMBL/GenBank/DDBJ whole genome shotgun (WGS) entry which is preliminary data.</text>
</comment>
<evidence type="ECO:0000313" key="2">
    <source>
        <dbReference type="EMBL" id="NYD51769.1"/>
    </source>
</evidence>
<dbReference type="InterPro" id="IPR036388">
    <property type="entry name" value="WH-like_DNA-bd_sf"/>
</dbReference>
<keyword evidence="3" id="KW-1185">Reference proteome</keyword>
<dbReference type="EMBL" id="JACCBA010000001">
    <property type="protein sequence ID" value="NYD51769.1"/>
    <property type="molecule type" value="Genomic_DNA"/>
</dbReference>
<proteinExistence type="predicted"/>
<dbReference type="SUPFAM" id="SSF46894">
    <property type="entry name" value="C-terminal effector domain of the bipartite response regulators"/>
    <property type="match status" value="1"/>
</dbReference>
<dbReference type="GO" id="GO:0006355">
    <property type="term" value="P:regulation of DNA-templated transcription"/>
    <property type="evidence" value="ECO:0007669"/>
    <property type="project" value="InterPro"/>
</dbReference>
<dbReference type="Gene3D" id="1.10.10.10">
    <property type="entry name" value="Winged helix-like DNA-binding domain superfamily/Winged helix DNA-binding domain"/>
    <property type="match status" value="1"/>
</dbReference>
<evidence type="ECO:0000313" key="3">
    <source>
        <dbReference type="Proteomes" id="UP000529783"/>
    </source>
</evidence>
<reference evidence="2 3" key="1">
    <citation type="submission" date="2020-07" db="EMBL/GenBank/DDBJ databases">
        <title>Sequencing the genomes of 1000 actinobacteria strains.</title>
        <authorList>
            <person name="Klenk H.-P."/>
        </authorList>
    </citation>
    <scope>NUCLEOTIDE SEQUENCE [LARGE SCALE GENOMIC DNA]</scope>
    <source>
        <strain evidence="2 3">DSM 40398</strain>
    </source>
</reference>
<dbReference type="InterPro" id="IPR016032">
    <property type="entry name" value="Sig_transdc_resp-reg_C-effctor"/>
</dbReference>
<protein>
    <submittedName>
        <fullName evidence="2">DNA-directed RNA polymerase specialized sigma24 family protein</fullName>
    </submittedName>
</protein>
<organism evidence="2 3">
    <name type="scientific">Actinomadura luteofluorescens</name>
    <dbReference type="NCBI Taxonomy" id="46163"/>
    <lineage>
        <taxon>Bacteria</taxon>
        <taxon>Bacillati</taxon>
        <taxon>Actinomycetota</taxon>
        <taxon>Actinomycetes</taxon>
        <taxon>Streptosporangiales</taxon>
        <taxon>Thermomonosporaceae</taxon>
        <taxon>Actinomadura</taxon>
    </lineage>
</organism>
<sequence length="332" mass="37175">MSRIGDDPEAPTGDSGPRSTPLNEVSKAARTSVALPRTATEPVDGLHARTGLDADLDDDAGGLSDAEVIQLEQIPKADETYRFVSVSIQRMASPAEQRRRRQGDVELIEALRATQFAGRIFDLFCAEYAEYGCNIMISLMRSGEIISRCARMPAHRPRPLPISETPRWSEEDIREMADETVTLALKVFVERALRQGGWDPNGPASLRTYFVNCCILQYPNVFSRWRGQRKNWEDNSLLDRAECVSVSAETVTLRASSQWSDPTAAGALDAVVREEILGALKPRERIIMELCARGHSQVQISEFLHLPVTTVRGVVDRVRNRARREADRWRAE</sequence>
<name>A0A7Y9EQ73_9ACTN</name>
<dbReference type="Proteomes" id="UP000529783">
    <property type="component" value="Unassembled WGS sequence"/>
</dbReference>
<dbReference type="GO" id="GO:0003677">
    <property type="term" value="F:DNA binding"/>
    <property type="evidence" value="ECO:0007669"/>
    <property type="project" value="InterPro"/>
</dbReference>
<keyword evidence="2" id="KW-0804">Transcription</keyword>
<feature type="region of interest" description="Disordered" evidence="1">
    <location>
        <begin position="1"/>
        <end position="52"/>
    </location>
</feature>
<accession>A0A7Y9EQ73</accession>
<dbReference type="GO" id="GO:0000428">
    <property type="term" value="C:DNA-directed RNA polymerase complex"/>
    <property type="evidence" value="ECO:0007669"/>
    <property type="project" value="UniProtKB-KW"/>
</dbReference>
<dbReference type="AlphaFoldDB" id="A0A7Y9EQ73"/>